<dbReference type="GO" id="GO:0005524">
    <property type="term" value="F:ATP binding"/>
    <property type="evidence" value="ECO:0007669"/>
    <property type="project" value="UniProtKB-UniRule"/>
</dbReference>
<dbReference type="EC" id="2.7.1.-" evidence="6"/>
<name>A0A9P6KJE0_9FUNG</name>
<reference evidence="10" key="1">
    <citation type="journal article" date="2020" name="Fungal Divers.">
        <title>Resolving the Mortierellaceae phylogeny through synthesis of multi-gene phylogenetics and phylogenomics.</title>
        <authorList>
            <person name="Vandepol N."/>
            <person name="Liber J."/>
            <person name="Desiro A."/>
            <person name="Na H."/>
            <person name="Kennedy M."/>
            <person name="Barry K."/>
            <person name="Grigoriev I.V."/>
            <person name="Miller A.N."/>
            <person name="O'Donnell K."/>
            <person name="Stajich J.E."/>
            <person name="Bonito G."/>
        </authorList>
    </citation>
    <scope>NUCLEOTIDE SEQUENCE</scope>
    <source>
        <strain evidence="10">KOD1015</strain>
    </source>
</reference>
<protein>
    <recommendedName>
        <fullName evidence="6">Phosphotransferase</fullName>
        <ecNumber evidence="6">2.7.1.-</ecNumber>
    </recommendedName>
</protein>
<dbReference type="InterPro" id="IPR022673">
    <property type="entry name" value="Hexokinase_C"/>
</dbReference>
<feature type="domain" description="Hexokinase N-terminal" evidence="8">
    <location>
        <begin position="2"/>
        <end position="101"/>
    </location>
</feature>
<dbReference type="Proteomes" id="UP000780801">
    <property type="component" value="Unassembled WGS sequence"/>
</dbReference>
<dbReference type="OrthoDB" id="419537at2759"/>
<keyword evidence="4 6" id="KW-0418">Kinase</keyword>
<evidence type="ECO:0000259" key="9">
    <source>
        <dbReference type="Pfam" id="PF03727"/>
    </source>
</evidence>
<dbReference type="SUPFAM" id="SSF53067">
    <property type="entry name" value="Actin-like ATPase domain"/>
    <property type="match status" value="2"/>
</dbReference>
<evidence type="ECO:0000256" key="7">
    <source>
        <dbReference type="SAM" id="MobiDB-lite"/>
    </source>
</evidence>
<comment type="caution">
    <text evidence="10">The sequence shown here is derived from an EMBL/GenBank/DDBJ whole genome shotgun (WGS) entry which is preliminary data.</text>
</comment>
<dbReference type="InterPro" id="IPR043129">
    <property type="entry name" value="ATPase_NBD"/>
</dbReference>
<keyword evidence="6" id="KW-0324">Glycolysis</keyword>
<dbReference type="GO" id="GO:0006096">
    <property type="term" value="P:glycolytic process"/>
    <property type="evidence" value="ECO:0007669"/>
    <property type="project" value="UniProtKB-KW"/>
</dbReference>
<proteinExistence type="inferred from homology"/>
<sequence length="446" mass="48604">MDFVAISIKEFINSDYVHNQITTHLTDTETLKLGFTSSFSVSHTAIDSGILLRWARGSQCSGAVGNDIVQLLQSALGRNGVNICCAALVNVAVGSLLTQAYNYPSKFTAAILTSGATGAYIEDTRNIRTPQSDASEMLISIDWGNFDKDKHILPVTIFDNKLDRESTNPGFQVFEKMVSGMYLGEITRNILLHLIDHRALFDGTSSPILNRSWSFLTKHMSDIERDRTPMLIPTAQLLEHELEIKFNTLADRQVLKYVCQLVGKRAARLSAMVAAALIRQMLEKGCLRDRGYTLRTSQESYSYLSRSNHGSSNNHGRAGVQSNSAPASLSSTSSATSTTSSSGGQPSSHATPIHVGVESSVYELYPDFKTNMKEALVEILGPSANETVVLDTASRDGFGIGAALATMETSMTLSGEARNRSDNNITICRQQQTARKQLTASSSQQQ</sequence>
<evidence type="ECO:0000259" key="8">
    <source>
        <dbReference type="Pfam" id="PF00349"/>
    </source>
</evidence>
<evidence type="ECO:0000256" key="5">
    <source>
        <dbReference type="ARBA" id="ARBA00022840"/>
    </source>
</evidence>
<dbReference type="GO" id="GO:0008865">
    <property type="term" value="F:fructokinase activity"/>
    <property type="evidence" value="ECO:0007669"/>
    <property type="project" value="TreeGrafter"/>
</dbReference>
<evidence type="ECO:0000256" key="3">
    <source>
        <dbReference type="ARBA" id="ARBA00022741"/>
    </source>
</evidence>
<dbReference type="Pfam" id="PF00349">
    <property type="entry name" value="Hexokinase_1"/>
    <property type="match status" value="1"/>
</dbReference>
<keyword evidence="2 6" id="KW-0808">Transferase</keyword>
<dbReference type="PROSITE" id="PS51748">
    <property type="entry name" value="HEXOKINASE_2"/>
    <property type="match status" value="1"/>
</dbReference>
<dbReference type="GO" id="GO:0005829">
    <property type="term" value="C:cytosol"/>
    <property type="evidence" value="ECO:0007669"/>
    <property type="project" value="TreeGrafter"/>
</dbReference>
<dbReference type="PANTHER" id="PTHR19443">
    <property type="entry name" value="HEXOKINASE"/>
    <property type="match status" value="1"/>
</dbReference>
<evidence type="ECO:0000256" key="2">
    <source>
        <dbReference type="ARBA" id="ARBA00022679"/>
    </source>
</evidence>
<dbReference type="Gene3D" id="3.40.367.20">
    <property type="match status" value="1"/>
</dbReference>
<dbReference type="GO" id="GO:0005739">
    <property type="term" value="C:mitochondrion"/>
    <property type="evidence" value="ECO:0007669"/>
    <property type="project" value="TreeGrafter"/>
</dbReference>
<dbReference type="Pfam" id="PF03727">
    <property type="entry name" value="Hexokinase_2"/>
    <property type="match status" value="1"/>
</dbReference>
<feature type="domain" description="Hexokinase C-terminal" evidence="9">
    <location>
        <begin position="109"/>
        <end position="406"/>
    </location>
</feature>
<feature type="region of interest" description="Disordered" evidence="7">
    <location>
        <begin position="303"/>
        <end position="352"/>
    </location>
</feature>
<dbReference type="PANTHER" id="PTHR19443:SF30">
    <property type="entry name" value="GLUCOKINASE-1-RELATED"/>
    <property type="match status" value="1"/>
</dbReference>
<dbReference type="Gene3D" id="3.30.420.40">
    <property type="match status" value="1"/>
</dbReference>
<keyword evidence="11" id="KW-1185">Reference proteome</keyword>
<keyword evidence="5 6" id="KW-0067">ATP-binding</keyword>
<evidence type="ECO:0000256" key="1">
    <source>
        <dbReference type="ARBA" id="ARBA00009225"/>
    </source>
</evidence>
<dbReference type="GO" id="GO:0001678">
    <property type="term" value="P:intracellular glucose homeostasis"/>
    <property type="evidence" value="ECO:0007669"/>
    <property type="project" value="InterPro"/>
</dbReference>
<dbReference type="GO" id="GO:0004340">
    <property type="term" value="F:glucokinase activity"/>
    <property type="evidence" value="ECO:0007669"/>
    <property type="project" value="TreeGrafter"/>
</dbReference>
<dbReference type="EMBL" id="JAABOA010000001">
    <property type="protein sequence ID" value="KAF9586750.1"/>
    <property type="molecule type" value="Genomic_DNA"/>
</dbReference>
<dbReference type="InterPro" id="IPR022672">
    <property type="entry name" value="Hexokinase_N"/>
</dbReference>
<dbReference type="PRINTS" id="PR00475">
    <property type="entry name" value="HEXOKINASE"/>
</dbReference>
<feature type="compositionally biased region" description="Low complexity" evidence="7">
    <location>
        <begin position="305"/>
        <end position="351"/>
    </location>
</feature>
<dbReference type="InterPro" id="IPR001312">
    <property type="entry name" value="Hexokinase"/>
</dbReference>
<comment type="similarity">
    <text evidence="1 6">Belongs to the hexokinase family.</text>
</comment>
<accession>A0A9P6KJE0</accession>
<evidence type="ECO:0000256" key="4">
    <source>
        <dbReference type="ARBA" id="ARBA00022777"/>
    </source>
</evidence>
<evidence type="ECO:0000313" key="10">
    <source>
        <dbReference type="EMBL" id="KAF9586750.1"/>
    </source>
</evidence>
<evidence type="ECO:0000313" key="11">
    <source>
        <dbReference type="Proteomes" id="UP000780801"/>
    </source>
</evidence>
<keyword evidence="3 6" id="KW-0547">Nucleotide-binding</keyword>
<dbReference type="GO" id="GO:0006006">
    <property type="term" value="P:glucose metabolic process"/>
    <property type="evidence" value="ECO:0007669"/>
    <property type="project" value="TreeGrafter"/>
</dbReference>
<dbReference type="GO" id="GO:0005536">
    <property type="term" value="F:D-glucose binding"/>
    <property type="evidence" value="ECO:0007669"/>
    <property type="project" value="InterPro"/>
</dbReference>
<organism evidence="10 11">
    <name type="scientific">Lunasporangiospora selenospora</name>
    <dbReference type="NCBI Taxonomy" id="979761"/>
    <lineage>
        <taxon>Eukaryota</taxon>
        <taxon>Fungi</taxon>
        <taxon>Fungi incertae sedis</taxon>
        <taxon>Mucoromycota</taxon>
        <taxon>Mortierellomycotina</taxon>
        <taxon>Mortierellomycetes</taxon>
        <taxon>Mortierellales</taxon>
        <taxon>Mortierellaceae</taxon>
        <taxon>Lunasporangiospora</taxon>
    </lineage>
</organism>
<gene>
    <name evidence="10" type="primary">GLK1_1</name>
    <name evidence="10" type="ORF">BGW38_000001</name>
</gene>
<dbReference type="AlphaFoldDB" id="A0A9P6KJE0"/>
<evidence type="ECO:0000256" key="6">
    <source>
        <dbReference type="RuleBase" id="RU362007"/>
    </source>
</evidence>